<evidence type="ECO:0000313" key="3">
    <source>
        <dbReference type="EMBL" id="CDW74122.1"/>
    </source>
</evidence>
<evidence type="ECO:0000259" key="2">
    <source>
        <dbReference type="PROSITE" id="PS50217"/>
    </source>
</evidence>
<keyword evidence="4" id="KW-1185">Reference proteome</keyword>
<proteinExistence type="predicted"/>
<name>A0A077ZY13_STYLE</name>
<feature type="domain" description="BZIP" evidence="2">
    <location>
        <begin position="45"/>
        <end position="95"/>
    </location>
</feature>
<feature type="compositionally biased region" description="Basic residues" evidence="1">
    <location>
        <begin position="34"/>
        <end position="50"/>
    </location>
</feature>
<organism evidence="3 4">
    <name type="scientific">Stylonychia lemnae</name>
    <name type="common">Ciliate</name>
    <dbReference type="NCBI Taxonomy" id="5949"/>
    <lineage>
        <taxon>Eukaryota</taxon>
        <taxon>Sar</taxon>
        <taxon>Alveolata</taxon>
        <taxon>Ciliophora</taxon>
        <taxon>Intramacronucleata</taxon>
        <taxon>Spirotrichea</taxon>
        <taxon>Stichotrichia</taxon>
        <taxon>Sporadotrichida</taxon>
        <taxon>Oxytrichidae</taxon>
        <taxon>Stylonychinae</taxon>
        <taxon>Stylonychia</taxon>
    </lineage>
</organism>
<protein>
    <submittedName>
        <fullName evidence="3">Bzip transcription factor</fullName>
    </submittedName>
</protein>
<reference evidence="3 4" key="1">
    <citation type="submission" date="2014-06" db="EMBL/GenBank/DDBJ databases">
        <authorList>
            <person name="Swart Estienne"/>
        </authorList>
    </citation>
    <scope>NUCLEOTIDE SEQUENCE [LARGE SCALE GENOMIC DNA]</scope>
    <source>
        <strain evidence="3 4">130c</strain>
    </source>
</reference>
<dbReference type="InParanoid" id="A0A077ZY13"/>
<dbReference type="Gene3D" id="1.20.5.170">
    <property type="match status" value="1"/>
</dbReference>
<dbReference type="EMBL" id="CCKQ01003019">
    <property type="protein sequence ID" value="CDW74122.1"/>
    <property type="molecule type" value="Genomic_DNA"/>
</dbReference>
<sequence>MKEQNMSEVNLSSLQSQITYTEESSLSVTEPKSQRGRKKSAQSKVNKKERRLMQNRVSAFRFRIKRKQEYELLKDQVTALASENEALKQQVAQMRVIIESNIREMNKPAPQIPTGQNSYTAVLLHQLQKLQGEIGQYQQLTGFNRQQQQLLATSLINPTQTFVSNDSTTIHSNSSSPILKPTNDNNMNVNSSVPQHIYQQSRFPQNPLILVQNTQDLNQTMFNALQKSINPMFSGQQPQMGAHSLLNEALLKALSKQQ</sequence>
<dbReference type="SUPFAM" id="SSF57959">
    <property type="entry name" value="Leucine zipper domain"/>
    <property type="match status" value="1"/>
</dbReference>
<feature type="region of interest" description="Disordered" evidence="1">
    <location>
        <begin position="1"/>
        <end position="50"/>
    </location>
</feature>
<accession>A0A077ZY13</accession>
<evidence type="ECO:0000313" key="4">
    <source>
        <dbReference type="Proteomes" id="UP000039865"/>
    </source>
</evidence>
<dbReference type="SMART" id="SM00338">
    <property type="entry name" value="BRLZ"/>
    <property type="match status" value="1"/>
</dbReference>
<dbReference type="Pfam" id="PF00170">
    <property type="entry name" value="bZIP_1"/>
    <property type="match status" value="1"/>
</dbReference>
<gene>
    <name evidence="3" type="primary">Contig9729.g10407</name>
    <name evidence="3" type="ORF">STYLEM_3116</name>
</gene>
<dbReference type="InterPro" id="IPR046347">
    <property type="entry name" value="bZIP_sf"/>
</dbReference>
<dbReference type="PROSITE" id="PS00036">
    <property type="entry name" value="BZIP_BASIC"/>
    <property type="match status" value="1"/>
</dbReference>
<dbReference type="GO" id="GO:0003700">
    <property type="term" value="F:DNA-binding transcription factor activity"/>
    <property type="evidence" value="ECO:0007669"/>
    <property type="project" value="InterPro"/>
</dbReference>
<dbReference type="AlphaFoldDB" id="A0A077ZY13"/>
<dbReference type="Proteomes" id="UP000039865">
    <property type="component" value="Unassembled WGS sequence"/>
</dbReference>
<dbReference type="PROSITE" id="PS50217">
    <property type="entry name" value="BZIP"/>
    <property type="match status" value="1"/>
</dbReference>
<dbReference type="InterPro" id="IPR004827">
    <property type="entry name" value="bZIP"/>
</dbReference>
<feature type="compositionally biased region" description="Polar residues" evidence="1">
    <location>
        <begin position="1"/>
        <end position="31"/>
    </location>
</feature>
<dbReference type="OrthoDB" id="551672at2759"/>
<evidence type="ECO:0000256" key="1">
    <source>
        <dbReference type="SAM" id="MobiDB-lite"/>
    </source>
</evidence>